<keyword evidence="3" id="KW-1185">Reference proteome</keyword>
<feature type="chain" id="PRO_5016712037" description="DUF4374 domain-containing protein" evidence="1">
    <location>
        <begin position="23"/>
        <end position="400"/>
    </location>
</feature>
<evidence type="ECO:0000313" key="2">
    <source>
        <dbReference type="EMBL" id="PUV22024.1"/>
    </source>
</evidence>
<gene>
    <name evidence="2" type="ORF">DCO56_24135</name>
</gene>
<dbReference type="EMBL" id="QCXX01000008">
    <property type="protein sequence ID" value="PUV22024.1"/>
    <property type="molecule type" value="Genomic_DNA"/>
</dbReference>
<protein>
    <recommendedName>
        <fullName evidence="4">DUF4374 domain-containing protein</fullName>
    </recommendedName>
</protein>
<keyword evidence="1" id="KW-0732">Signal</keyword>
<evidence type="ECO:0008006" key="4">
    <source>
        <dbReference type="Google" id="ProtNLM"/>
    </source>
</evidence>
<reference evidence="2 3" key="1">
    <citation type="submission" date="2018-04" db="EMBL/GenBank/DDBJ databases">
        <title>Sphingobacterium sp. M46 Genome.</title>
        <authorList>
            <person name="Cheng J."/>
            <person name="Li Y."/>
        </authorList>
    </citation>
    <scope>NUCLEOTIDE SEQUENCE [LARGE SCALE GENOMIC DNA]</scope>
    <source>
        <strain evidence="2 3">M46</strain>
    </source>
</reference>
<feature type="signal peptide" evidence="1">
    <location>
        <begin position="1"/>
        <end position="22"/>
    </location>
</feature>
<evidence type="ECO:0000313" key="3">
    <source>
        <dbReference type="Proteomes" id="UP000250831"/>
    </source>
</evidence>
<proteinExistence type="predicted"/>
<name>A0A363NMM5_9SPHI</name>
<comment type="caution">
    <text evidence="2">The sequence shown here is derived from an EMBL/GenBank/DDBJ whole genome shotgun (WGS) entry which is preliminary data.</text>
</comment>
<organism evidence="2 3">
    <name type="scientific">Sphingobacterium athyrii</name>
    <dbReference type="NCBI Taxonomy" id="2152717"/>
    <lineage>
        <taxon>Bacteria</taxon>
        <taxon>Pseudomonadati</taxon>
        <taxon>Bacteroidota</taxon>
        <taxon>Sphingobacteriia</taxon>
        <taxon>Sphingobacteriales</taxon>
        <taxon>Sphingobacteriaceae</taxon>
        <taxon>Sphingobacterium</taxon>
    </lineage>
</organism>
<dbReference type="Proteomes" id="UP000250831">
    <property type="component" value="Unassembled WGS sequence"/>
</dbReference>
<dbReference type="SUPFAM" id="SSF82171">
    <property type="entry name" value="DPP6 N-terminal domain-like"/>
    <property type="match status" value="1"/>
</dbReference>
<sequence>MLSNRFTLFLSLLLLHLVISCGTDDGEQNAAGKYSLYTMNKDLSNTILTTNTVDSGNLTISKNGIDVSTKLFDRSIIVKDKHFYFLRAGKFRKYILEPNGLKEIAQLDMQDRHIENISWIHQDTLLLFTSDNKTNRRLWIYKIAVHDFKINQQQEIKLPPAAADFKILSVGFGTIHQQQLLVGYTFNKVINETDFTTIDTFYVATLDKATLRLKNIQKDIRSTYPGGVNTVQSYSFHDENGNFYFMSCPGIALGNSPSKPTAIFRIDSNSTHINPTYFLNLTAKTHNHAYGMWYLGNNQAIVRSERRDRYTDFSDHHSTYQFEYYVVDLIRQTTKKLNLPFDKGTRKESVLVENGKAYITIDDAKDQHQVWVYDITSKNIQVGLTLDQATDFIVRIDRLN</sequence>
<accession>A0A363NMM5</accession>
<dbReference type="AlphaFoldDB" id="A0A363NMM5"/>
<dbReference type="PROSITE" id="PS51257">
    <property type="entry name" value="PROKAR_LIPOPROTEIN"/>
    <property type="match status" value="1"/>
</dbReference>
<evidence type="ECO:0000256" key="1">
    <source>
        <dbReference type="SAM" id="SignalP"/>
    </source>
</evidence>